<evidence type="ECO:0000259" key="1">
    <source>
        <dbReference type="Pfam" id="PF13271"/>
    </source>
</evidence>
<gene>
    <name evidence="2" type="ORF">KHX14_06450</name>
</gene>
<evidence type="ECO:0000313" key="3">
    <source>
        <dbReference type="Proteomes" id="UP000751224"/>
    </source>
</evidence>
<dbReference type="EMBL" id="JAGZCC010000032">
    <property type="protein sequence ID" value="MBS5588444.1"/>
    <property type="molecule type" value="Genomic_DNA"/>
</dbReference>
<reference evidence="2" key="1">
    <citation type="submission" date="2021-02" db="EMBL/GenBank/DDBJ databases">
        <title>Infant gut strain persistence is associated with maternal origin, phylogeny, and functional potential including surface adhesion and iron acquisition.</title>
        <authorList>
            <person name="Lou Y.C."/>
        </authorList>
    </citation>
    <scope>NUCLEOTIDE SEQUENCE</scope>
    <source>
        <strain evidence="2">L3_108_000G1_dasL3_108_000G1_metabat.metabat.11</strain>
    </source>
</reference>
<evidence type="ECO:0000313" key="2">
    <source>
        <dbReference type="EMBL" id="MBS5588444.1"/>
    </source>
</evidence>
<dbReference type="AlphaFoldDB" id="A0A943I6L9"/>
<sequence length="376" mass="44392">MYNINRGDLHMKPRVFVSSTFYDLRYIREDLANFIRAHDFEPIMFEEGDIGYTPGKPLDDSCYEAMRNSDMAILIIGGQYGSAATGEDEKSESFASITRNEFKNAVDGNVPVFCFIDSSVQVEYEIYKLNRDKLTENEESILFRTVKNINVFKFIQEIYEIGNIPITSFNKVEEIKDYMGKQWADMFKKYLAYLKSKNNSEKLKSTVDDMDTILKQMKMMINKIGEVTIKNKDDYKKLIDEQTIVELERVANIIVESIKIEETNLSKDEIINHIFNTLEHYLNKINFSDNFDKSNSKGIIYNAPRELLFDDIFMELLKNNIRVRRVNFSLFENNLDIIFKYFKNQAYSNKLKSILLEERYYKRLFYNDLLEEKKYV</sequence>
<dbReference type="Proteomes" id="UP000751224">
    <property type="component" value="Unassembled WGS sequence"/>
</dbReference>
<accession>A0A943I6L9</accession>
<protein>
    <submittedName>
        <fullName evidence="2">DUF4062 domain-containing protein</fullName>
    </submittedName>
</protein>
<comment type="caution">
    <text evidence="2">The sequence shown here is derived from an EMBL/GenBank/DDBJ whole genome shotgun (WGS) entry which is preliminary data.</text>
</comment>
<feature type="domain" description="DUF4062" evidence="1">
    <location>
        <begin position="14"/>
        <end position="105"/>
    </location>
</feature>
<dbReference type="RefSeq" id="WP_303887265.1">
    <property type="nucleotide sequence ID" value="NZ_JAGZCC010000032.1"/>
</dbReference>
<proteinExistence type="predicted"/>
<name>A0A943I6L9_9FIRM</name>
<dbReference type="Pfam" id="PF13271">
    <property type="entry name" value="DUF4062"/>
    <property type="match status" value="1"/>
</dbReference>
<organism evidence="2 3">
    <name type="scientific">Thomasclavelia spiroformis</name>
    <dbReference type="NCBI Taxonomy" id="29348"/>
    <lineage>
        <taxon>Bacteria</taxon>
        <taxon>Bacillati</taxon>
        <taxon>Bacillota</taxon>
        <taxon>Erysipelotrichia</taxon>
        <taxon>Erysipelotrichales</taxon>
        <taxon>Coprobacillaceae</taxon>
        <taxon>Thomasclavelia</taxon>
    </lineage>
</organism>
<dbReference type="InterPro" id="IPR025139">
    <property type="entry name" value="DUF4062"/>
</dbReference>